<organism evidence="2 3">
    <name type="scientific">Pontivivens ytuae</name>
    <dbReference type="NCBI Taxonomy" id="2789856"/>
    <lineage>
        <taxon>Bacteria</taxon>
        <taxon>Pseudomonadati</taxon>
        <taxon>Pseudomonadota</taxon>
        <taxon>Alphaproteobacteria</taxon>
        <taxon>Rhodobacterales</taxon>
        <taxon>Paracoccaceae</taxon>
        <taxon>Pontivivens</taxon>
    </lineage>
</organism>
<keyword evidence="1" id="KW-1133">Transmembrane helix</keyword>
<evidence type="ECO:0000313" key="2">
    <source>
        <dbReference type="EMBL" id="QPH54840.1"/>
    </source>
</evidence>
<dbReference type="AlphaFoldDB" id="A0A7S9LU80"/>
<dbReference type="RefSeq" id="WP_196104041.1">
    <property type="nucleotide sequence ID" value="NZ_CP064942.1"/>
</dbReference>
<protein>
    <submittedName>
        <fullName evidence="2">Uncharacterized protein</fullName>
    </submittedName>
</protein>
<sequence>MTRPAHVLPIPRHPRRGPAQVAGIALASGLLPVLPLALAHPQAARLAELCAADAGVALMLCALSVALFHWRPRLG</sequence>
<proteinExistence type="predicted"/>
<gene>
    <name evidence="2" type="ORF">I0K15_03460</name>
</gene>
<dbReference type="Proteomes" id="UP000594800">
    <property type="component" value="Chromosome"/>
</dbReference>
<accession>A0A7S9LU80</accession>
<keyword evidence="3" id="KW-1185">Reference proteome</keyword>
<feature type="transmembrane region" description="Helical" evidence="1">
    <location>
        <begin position="21"/>
        <end position="40"/>
    </location>
</feature>
<keyword evidence="1" id="KW-0812">Transmembrane</keyword>
<dbReference type="EMBL" id="CP064942">
    <property type="protein sequence ID" value="QPH54840.1"/>
    <property type="molecule type" value="Genomic_DNA"/>
</dbReference>
<evidence type="ECO:0000256" key="1">
    <source>
        <dbReference type="SAM" id="Phobius"/>
    </source>
</evidence>
<evidence type="ECO:0000313" key="3">
    <source>
        <dbReference type="Proteomes" id="UP000594800"/>
    </source>
</evidence>
<name>A0A7S9LU80_9RHOB</name>
<reference evidence="2 3" key="1">
    <citation type="submission" date="2020-11" db="EMBL/GenBank/DDBJ databases">
        <title>Description of Pontivivens ytuae sp. nov. isolated from deep sea sediment of Mariana Trench.</title>
        <authorList>
            <person name="Wang Z."/>
            <person name="Sun Q.-L."/>
            <person name="Xu X.-D."/>
            <person name="Tang Y.-Z."/>
            <person name="Zhang J."/>
        </authorList>
    </citation>
    <scope>NUCLEOTIDE SEQUENCE [LARGE SCALE GENOMIC DNA]</scope>
    <source>
        <strain evidence="2 3">MT2928</strain>
    </source>
</reference>
<feature type="transmembrane region" description="Helical" evidence="1">
    <location>
        <begin position="46"/>
        <end position="70"/>
    </location>
</feature>
<dbReference type="KEGG" id="poz:I0K15_03460"/>
<keyword evidence="1" id="KW-0472">Membrane</keyword>